<organism evidence="2">
    <name type="scientific">Zea mays</name>
    <name type="common">Maize</name>
    <dbReference type="NCBI Taxonomy" id="4577"/>
    <lineage>
        <taxon>Eukaryota</taxon>
        <taxon>Viridiplantae</taxon>
        <taxon>Streptophyta</taxon>
        <taxon>Embryophyta</taxon>
        <taxon>Tracheophyta</taxon>
        <taxon>Spermatophyta</taxon>
        <taxon>Magnoliopsida</taxon>
        <taxon>Liliopsida</taxon>
        <taxon>Poales</taxon>
        <taxon>Poaceae</taxon>
        <taxon>PACMAD clade</taxon>
        <taxon>Panicoideae</taxon>
        <taxon>Andropogonodae</taxon>
        <taxon>Andropogoneae</taxon>
        <taxon>Tripsacinae</taxon>
        <taxon>Zea</taxon>
    </lineage>
</organism>
<dbReference type="InterPro" id="IPR042977">
    <property type="entry name" value="AtJ6-like"/>
</dbReference>
<protein>
    <submittedName>
        <fullName evidence="2">Chaperone protein dnaJ 6</fullName>
    </submittedName>
</protein>
<dbReference type="SUPFAM" id="SSF46565">
    <property type="entry name" value="Chaperone J-domain"/>
    <property type="match status" value="1"/>
</dbReference>
<dbReference type="Pfam" id="PF00226">
    <property type="entry name" value="DnaJ"/>
    <property type="match status" value="1"/>
</dbReference>
<evidence type="ECO:0000313" key="2">
    <source>
        <dbReference type="EMBL" id="AQK58321.1"/>
    </source>
</evidence>
<evidence type="ECO:0000256" key="1">
    <source>
        <dbReference type="SAM" id="MobiDB-lite"/>
    </source>
</evidence>
<dbReference type="GO" id="GO:0005783">
    <property type="term" value="C:endoplasmic reticulum"/>
    <property type="evidence" value="ECO:0007669"/>
    <property type="project" value="UniProtKB-ARBA"/>
</dbReference>
<dbReference type="SMART" id="SM00271">
    <property type="entry name" value="DnaJ"/>
    <property type="match status" value="1"/>
</dbReference>
<accession>A0A1D6QKT2</accession>
<dbReference type="EMBL" id="CM000780">
    <property type="protein sequence ID" value="AQK58321.1"/>
    <property type="molecule type" value="Genomic_DNA"/>
</dbReference>
<reference evidence="2" key="1">
    <citation type="submission" date="2015-12" db="EMBL/GenBank/DDBJ databases">
        <title>Update maize B73 reference genome by single molecule sequencing technologies.</title>
        <authorList>
            <consortium name="Maize Genome Sequencing Project"/>
            <person name="Ware D."/>
        </authorList>
    </citation>
    <scope>NUCLEOTIDE SEQUENCE</scope>
    <source>
        <tissue evidence="2">Seedling</tissue>
    </source>
</reference>
<dbReference type="PANTHER" id="PTHR44916">
    <property type="entry name" value="CHAPERONE DNAJ-DOMAIN SUPERFAMILY PROTEIN-RELATED"/>
    <property type="match status" value="1"/>
</dbReference>
<gene>
    <name evidence="2" type="ORF">ZEAMMB73_Zm00001d052902</name>
</gene>
<dbReference type="Pfam" id="PF23302">
    <property type="entry name" value="HTH_DNAJC9"/>
    <property type="match status" value="1"/>
</dbReference>
<dbReference type="SMR" id="A0A1D6QKT2"/>
<dbReference type="PRINTS" id="PR00625">
    <property type="entry name" value="JDOMAIN"/>
</dbReference>
<dbReference type="InParanoid" id="A0A1D6QKT2"/>
<dbReference type="PROSITE" id="PS50076">
    <property type="entry name" value="DNAJ_2"/>
    <property type="match status" value="1"/>
</dbReference>
<sequence>MRKVEKLIGEEHSGLRWLVGVHYTKGDGRRQGMLRRVRVREGVQAYLDGLTFVLSALPCSTPILATLLGYVATSRDPIIGGSLLLTYTTGYVARLPTIASFARALQIDCLVLIERPTGRFEHARTLGPKGSECHKAAVIGSVSRSQFSNLISCLFFFYHLKILGVEKTASQQEIKKAYHKLAPRLHPDKNLGDEALVGEAANNLQEYFRTMYKKVTEADVEEFEAKYRGSDSEKTDLKELYTKYKGNMNRLFCTMIFSEPKLDSHRFKDIIDEAISEGELKSTKVYEKWAKKILGMEPPTNPLERRAKKRKNSEENDLILAISQRRAERKKQFNSILSNIMSKCDSKASSSEPTEEEFEQAQQRLESRRAKRRK</sequence>
<dbReference type="InterPro" id="IPR036869">
    <property type="entry name" value="J_dom_sf"/>
</dbReference>
<proteinExistence type="predicted"/>
<dbReference type="ExpressionAtlas" id="A0A1D6QKT2">
    <property type="expression patterns" value="baseline and differential"/>
</dbReference>
<dbReference type="Gene3D" id="1.10.287.110">
    <property type="entry name" value="DnaJ domain"/>
    <property type="match status" value="1"/>
</dbReference>
<dbReference type="CDD" id="cd06257">
    <property type="entry name" value="DnaJ"/>
    <property type="match status" value="1"/>
</dbReference>
<dbReference type="InterPro" id="IPR056453">
    <property type="entry name" value="HTH_DNAJC9"/>
</dbReference>
<dbReference type="InterPro" id="IPR001623">
    <property type="entry name" value="DnaJ_domain"/>
</dbReference>
<dbReference type="PANTHER" id="PTHR44916:SF1">
    <property type="entry name" value="CHAPERONE DNAJ-DOMAIN SUPERFAMILY PROTEIN-RELATED"/>
    <property type="match status" value="1"/>
</dbReference>
<name>A0A1D6QKT2_MAIZE</name>
<feature type="region of interest" description="Disordered" evidence="1">
    <location>
        <begin position="344"/>
        <end position="374"/>
    </location>
</feature>
<dbReference type="AlphaFoldDB" id="A0A1D6QKT2"/>